<evidence type="ECO:0000313" key="3">
    <source>
        <dbReference type="Proteomes" id="UP000813463"/>
    </source>
</evidence>
<evidence type="ECO:0000256" key="1">
    <source>
        <dbReference type="SAM" id="MobiDB-lite"/>
    </source>
</evidence>
<reference evidence="3" key="1">
    <citation type="journal article" date="2021" name="Nat. Commun.">
        <title>Genomic analyses provide insights into spinach domestication and the genetic basis of agronomic traits.</title>
        <authorList>
            <person name="Cai X."/>
            <person name="Sun X."/>
            <person name="Xu C."/>
            <person name="Sun H."/>
            <person name="Wang X."/>
            <person name="Ge C."/>
            <person name="Zhang Z."/>
            <person name="Wang Q."/>
            <person name="Fei Z."/>
            <person name="Jiao C."/>
            <person name="Wang Q."/>
        </authorList>
    </citation>
    <scope>NUCLEOTIDE SEQUENCE [LARGE SCALE GENOMIC DNA]</scope>
    <source>
        <strain evidence="3">cv. Varoflay</strain>
    </source>
</reference>
<proteinExistence type="predicted"/>
<name>A0A9R0ITG4_SPIOL</name>
<dbReference type="RefSeq" id="XP_021854837.1">
    <property type="nucleotide sequence ID" value="XM_021999145.1"/>
</dbReference>
<dbReference type="PANTHER" id="PTHR31569:SF4">
    <property type="entry name" value="SWIM-TYPE DOMAIN-CONTAINING PROTEIN"/>
    <property type="match status" value="1"/>
</dbReference>
<organism evidence="3 4">
    <name type="scientific">Spinacia oleracea</name>
    <name type="common">Spinach</name>
    <dbReference type="NCBI Taxonomy" id="3562"/>
    <lineage>
        <taxon>Eukaryota</taxon>
        <taxon>Viridiplantae</taxon>
        <taxon>Streptophyta</taxon>
        <taxon>Embryophyta</taxon>
        <taxon>Tracheophyta</taxon>
        <taxon>Spermatophyta</taxon>
        <taxon>Magnoliopsida</taxon>
        <taxon>eudicotyledons</taxon>
        <taxon>Gunneridae</taxon>
        <taxon>Pentapetalae</taxon>
        <taxon>Caryophyllales</taxon>
        <taxon>Chenopodiaceae</taxon>
        <taxon>Chenopodioideae</taxon>
        <taxon>Anserineae</taxon>
        <taxon>Spinacia</taxon>
    </lineage>
</organism>
<feature type="compositionally biased region" description="Basic and acidic residues" evidence="1">
    <location>
        <begin position="7"/>
        <end position="23"/>
    </location>
</feature>
<dbReference type="OrthoDB" id="2422440at2759"/>
<dbReference type="Pfam" id="PF10551">
    <property type="entry name" value="MULE"/>
    <property type="match status" value="1"/>
</dbReference>
<sequence length="447" mass="51926">MYRYLKCDRGRRENNSRDPETVKRPNTKSKACGCRFVIKCEQQRVEEDNWVIELLNDRGTHNHALIVYPEGHRGVSGLSQGAKEVIREMNDAQAKPKHIMVAIKNKYPEEHPNMRHIYNFKDKIRREGSEGRNVAEQMLHLAREHGYINWVSCNDRSNKVITRLFLAHPAMVEMLRTYPLVIGLDSTYRTNRYGFPFLEIVGVTPTNQNFLIAYAFMKDETSTSYRWVLEKLKLLLGEGVTPTAILTDKEGGLMRPVAEVFPRSRHLLCTWHINNDVEAHVALLCNKNKDVGVAFKNRVWKRIMEAATEAEYESAVVVMEDRYGRWPAVIDYVHKTWLTHHRKKFVLAWTNEVLHFGNIMTCRVESQHSVVKSWLGSSQGSLDTVFRKVHASINNQVTEIKNGLESSRRRHGVLFKHYLYQHLIGRVSHHALELILDERMRMLNLST</sequence>
<evidence type="ECO:0000313" key="4">
    <source>
        <dbReference type="RefSeq" id="XP_021854837.1"/>
    </source>
</evidence>
<accession>A0A9R0ITG4</accession>
<dbReference type="InterPro" id="IPR018289">
    <property type="entry name" value="MULE_transposase_dom"/>
</dbReference>
<dbReference type="AlphaFoldDB" id="A0A9R0ITG4"/>
<feature type="domain" description="MULE transposase" evidence="2">
    <location>
        <begin position="181"/>
        <end position="275"/>
    </location>
</feature>
<protein>
    <submittedName>
        <fullName evidence="4">Protein FAR1-RELATED SEQUENCE 5-like</fullName>
    </submittedName>
</protein>
<dbReference type="GeneID" id="110794200"/>
<dbReference type="InterPro" id="IPR052579">
    <property type="entry name" value="Zinc_finger_SWIM"/>
</dbReference>
<dbReference type="Proteomes" id="UP000813463">
    <property type="component" value="Chromosome 6"/>
</dbReference>
<evidence type="ECO:0000259" key="2">
    <source>
        <dbReference type="Pfam" id="PF10551"/>
    </source>
</evidence>
<dbReference type="PANTHER" id="PTHR31569">
    <property type="entry name" value="SWIM-TYPE DOMAIN-CONTAINING PROTEIN"/>
    <property type="match status" value="1"/>
</dbReference>
<reference evidence="4" key="2">
    <citation type="submission" date="2025-08" db="UniProtKB">
        <authorList>
            <consortium name="RefSeq"/>
        </authorList>
    </citation>
    <scope>IDENTIFICATION</scope>
    <source>
        <tissue evidence="4">Leaf</tissue>
    </source>
</reference>
<gene>
    <name evidence="4" type="primary">LOC110794200</name>
</gene>
<dbReference type="KEGG" id="soe:110794200"/>
<feature type="region of interest" description="Disordered" evidence="1">
    <location>
        <begin position="7"/>
        <end position="27"/>
    </location>
</feature>
<keyword evidence="3" id="KW-1185">Reference proteome</keyword>